<gene>
    <name evidence="1" type="ORF">KRM00_003895</name>
</gene>
<dbReference type="AlphaFoldDB" id="A0AAN5VPU7"/>
<dbReference type="EMBL" id="DAEPXK010000075">
    <property type="protein sequence ID" value="HBH1544346.1"/>
    <property type="molecule type" value="Genomic_DNA"/>
</dbReference>
<dbReference type="Proteomes" id="UP000878956">
    <property type="component" value="Unassembled WGS sequence"/>
</dbReference>
<proteinExistence type="predicted"/>
<organism evidence="1 2">
    <name type="scientific">Clostridioides difficile</name>
    <name type="common">Peptoclostridium difficile</name>
    <dbReference type="NCBI Taxonomy" id="1496"/>
    <lineage>
        <taxon>Bacteria</taxon>
        <taxon>Bacillati</taxon>
        <taxon>Bacillota</taxon>
        <taxon>Clostridia</taxon>
        <taxon>Peptostreptococcales</taxon>
        <taxon>Peptostreptococcaceae</taxon>
        <taxon>Clostridioides</taxon>
    </lineage>
</organism>
<name>A0AAN5VPU7_CLODI</name>
<protein>
    <submittedName>
        <fullName evidence="1">Uncharacterized protein</fullName>
    </submittedName>
</protein>
<reference evidence="1" key="1">
    <citation type="journal article" date="2018" name="Genome Biol.">
        <title>SKESA: strategic k-mer extension for scrupulous assemblies.</title>
        <authorList>
            <person name="Souvorov A."/>
            <person name="Agarwala R."/>
            <person name="Lipman D.J."/>
        </authorList>
    </citation>
    <scope>NUCLEOTIDE SEQUENCE</scope>
    <source>
        <strain evidence="1">HN1000</strain>
    </source>
</reference>
<comment type="caution">
    <text evidence="1">The sequence shown here is derived from an EMBL/GenBank/DDBJ whole genome shotgun (WGS) entry which is preliminary data.</text>
</comment>
<evidence type="ECO:0000313" key="1">
    <source>
        <dbReference type="EMBL" id="HBH1544346.1"/>
    </source>
</evidence>
<reference evidence="1" key="2">
    <citation type="submission" date="2021-06" db="EMBL/GenBank/DDBJ databases">
        <authorList>
            <consortium name="NCBI Pathogen Detection Project"/>
        </authorList>
    </citation>
    <scope>NUCLEOTIDE SEQUENCE</scope>
    <source>
        <strain evidence="1">HN1000</strain>
    </source>
</reference>
<evidence type="ECO:0000313" key="2">
    <source>
        <dbReference type="Proteomes" id="UP000878956"/>
    </source>
</evidence>
<sequence>MNKINDEGSISLEKVMKDFGCLIAQVIESKPKTNDDKNKEDSCKKNKLNVFWSEKIKKGAIGVDEIAELSSMFNIPLNDIYRTIEMLGIAVKQDKKQCVEDPALEFYLSNRIALMDMYKSNKENLKLAKINLIVETTEIYKTMFSESKDITVVPKIENKKLMLYIYNKNIELFLKENDINKLQLI</sequence>
<accession>A0AAN5VPU7</accession>
<dbReference type="RefSeq" id="WP_009899528.1">
    <property type="nucleotide sequence ID" value="NZ_FUQT01000003.1"/>
</dbReference>